<feature type="region of interest" description="Disordered" evidence="1">
    <location>
        <begin position="101"/>
        <end position="135"/>
    </location>
</feature>
<keyword evidence="3" id="KW-1185">Reference proteome</keyword>
<name>A0ABD3VL92_SINWO</name>
<sequence>MGVWLGCYDRKNIKIKAELKSSHKIRYANVRVQFVPDYDEEIEEPQLKRPRWINKDVIIRISRASSTFTLPRAVDEPSFHIPTMPKDQNQNLPMTRCTMMKTPSVAEEAPEALDLSQKNSSPLPIQGTDSNISKK</sequence>
<dbReference type="EMBL" id="JBJQND010000011">
    <property type="protein sequence ID" value="KAL3862272.1"/>
    <property type="molecule type" value="Genomic_DNA"/>
</dbReference>
<evidence type="ECO:0000313" key="2">
    <source>
        <dbReference type="EMBL" id="KAL3862272.1"/>
    </source>
</evidence>
<accession>A0ABD3VL92</accession>
<feature type="compositionally biased region" description="Polar residues" evidence="1">
    <location>
        <begin position="116"/>
        <end position="135"/>
    </location>
</feature>
<comment type="caution">
    <text evidence="2">The sequence shown here is derived from an EMBL/GenBank/DDBJ whole genome shotgun (WGS) entry which is preliminary data.</text>
</comment>
<protein>
    <submittedName>
        <fullName evidence="2">Uncharacterized protein</fullName>
    </submittedName>
</protein>
<dbReference type="AlphaFoldDB" id="A0ABD3VL92"/>
<dbReference type="Proteomes" id="UP001634394">
    <property type="component" value="Unassembled WGS sequence"/>
</dbReference>
<proteinExistence type="predicted"/>
<gene>
    <name evidence="2" type="ORF">ACJMK2_008254</name>
</gene>
<reference evidence="2 3" key="1">
    <citation type="submission" date="2024-11" db="EMBL/GenBank/DDBJ databases">
        <title>Chromosome-level genome assembly of the freshwater bivalve Anodonta woodiana.</title>
        <authorList>
            <person name="Chen X."/>
        </authorList>
    </citation>
    <scope>NUCLEOTIDE SEQUENCE [LARGE SCALE GENOMIC DNA]</scope>
    <source>
        <strain evidence="2">MN2024</strain>
        <tissue evidence="2">Gills</tissue>
    </source>
</reference>
<evidence type="ECO:0000313" key="3">
    <source>
        <dbReference type="Proteomes" id="UP001634394"/>
    </source>
</evidence>
<organism evidence="2 3">
    <name type="scientific">Sinanodonta woodiana</name>
    <name type="common">Chinese pond mussel</name>
    <name type="synonym">Anodonta woodiana</name>
    <dbReference type="NCBI Taxonomy" id="1069815"/>
    <lineage>
        <taxon>Eukaryota</taxon>
        <taxon>Metazoa</taxon>
        <taxon>Spiralia</taxon>
        <taxon>Lophotrochozoa</taxon>
        <taxon>Mollusca</taxon>
        <taxon>Bivalvia</taxon>
        <taxon>Autobranchia</taxon>
        <taxon>Heteroconchia</taxon>
        <taxon>Palaeoheterodonta</taxon>
        <taxon>Unionida</taxon>
        <taxon>Unionoidea</taxon>
        <taxon>Unionidae</taxon>
        <taxon>Unioninae</taxon>
        <taxon>Sinanodonta</taxon>
    </lineage>
</organism>
<evidence type="ECO:0000256" key="1">
    <source>
        <dbReference type="SAM" id="MobiDB-lite"/>
    </source>
</evidence>